<proteinExistence type="predicted"/>
<evidence type="ECO:0000313" key="3">
    <source>
        <dbReference type="Proteomes" id="UP000323824"/>
    </source>
</evidence>
<dbReference type="EMBL" id="CP035807">
    <property type="protein sequence ID" value="QEN03995.1"/>
    <property type="molecule type" value="Genomic_DNA"/>
</dbReference>
<feature type="domain" description="STAS" evidence="1">
    <location>
        <begin position="8"/>
        <end position="79"/>
    </location>
</feature>
<dbReference type="PROSITE" id="PS50801">
    <property type="entry name" value="STAS"/>
    <property type="match status" value="1"/>
</dbReference>
<sequence length="79" mass="8855">MVSSNIILDKDLKIHNVEDIKDELLRKLDVKGDITIDLSSVEKIDISGLQLLISIVAELKELKKIIYLLGSLKVTSPRI</sequence>
<dbReference type="AlphaFoldDB" id="A0A5C1Q7J0"/>
<dbReference type="InterPro" id="IPR036513">
    <property type="entry name" value="STAS_dom_sf"/>
</dbReference>
<organism evidence="2 3">
    <name type="scientific">Thiospirochaeta perfilievii</name>
    <dbReference type="NCBI Taxonomy" id="252967"/>
    <lineage>
        <taxon>Bacteria</taxon>
        <taxon>Pseudomonadati</taxon>
        <taxon>Spirochaetota</taxon>
        <taxon>Spirochaetia</taxon>
        <taxon>Spirochaetales</taxon>
        <taxon>Spirochaetaceae</taxon>
        <taxon>Thiospirochaeta</taxon>
    </lineage>
</organism>
<dbReference type="RefSeq" id="WP_149567252.1">
    <property type="nucleotide sequence ID" value="NZ_CP035807.1"/>
</dbReference>
<dbReference type="Proteomes" id="UP000323824">
    <property type="component" value="Chromosome"/>
</dbReference>
<evidence type="ECO:0000313" key="2">
    <source>
        <dbReference type="EMBL" id="QEN03995.1"/>
    </source>
</evidence>
<protein>
    <submittedName>
        <fullName evidence="2">STAS domain-containing protein</fullName>
    </submittedName>
</protein>
<accession>A0A5C1Q7J0</accession>
<dbReference type="SUPFAM" id="SSF52091">
    <property type="entry name" value="SpoIIaa-like"/>
    <property type="match status" value="1"/>
</dbReference>
<reference evidence="2 3" key="1">
    <citation type="submission" date="2019-02" db="EMBL/GenBank/DDBJ databases">
        <authorList>
            <person name="Fomenkov A."/>
            <person name="Dubinina G."/>
            <person name="Grabovich M."/>
            <person name="Vincze T."/>
            <person name="Roberts R.J."/>
        </authorList>
    </citation>
    <scope>NUCLEOTIDE SEQUENCE [LARGE SCALE GENOMIC DNA]</scope>
    <source>
        <strain evidence="2 3">P</strain>
    </source>
</reference>
<gene>
    <name evidence="2" type="ORF">EW093_04530</name>
</gene>
<dbReference type="Gene3D" id="3.30.750.24">
    <property type="entry name" value="STAS domain"/>
    <property type="match status" value="1"/>
</dbReference>
<dbReference type="InterPro" id="IPR058548">
    <property type="entry name" value="MlaB-like_STAS"/>
</dbReference>
<evidence type="ECO:0000259" key="1">
    <source>
        <dbReference type="PROSITE" id="PS50801"/>
    </source>
</evidence>
<dbReference type="InterPro" id="IPR002645">
    <property type="entry name" value="STAS_dom"/>
</dbReference>
<dbReference type="Pfam" id="PF13466">
    <property type="entry name" value="STAS_2"/>
    <property type="match status" value="1"/>
</dbReference>
<name>A0A5C1Q7J0_9SPIO</name>
<dbReference type="OrthoDB" id="350610at2"/>
<reference evidence="2 3" key="2">
    <citation type="submission" date="2019-09" db="EMBL/GenBank/DDBJ databases">
        <title>Complete Genome Sequence and Methylome Analysis of free living Spirochaetas.</title>
        <authorList>
            <person name="Leshcheva N."/>
            <person name="Mikheeva N."/>
        </authorList>
    </citation>
    <scope>NUCLEOTIDE SEQUENCE [LARGE SCALE GENOMIC DNA]</scope>
    <source>
        <strain evidence="2 3">P</strain>
    </source>
</reference>
<dbReference type="KEGG" id="sper:EW093_04530"/>
<keyword evidence="3" id="KW-1185">Reference proteome</keyword>